<dbReference type="HOGENOM" id="CLU_148545_0_0_5"/>
<keyword evidence="3" id="KW-1185">Reference proteome</keyword>
<reference evidence="2 3" key="1">
    <citation type="submission" date="2013-02" db="EMBL/GenBank/DDBJ databases">
        <authorList>
            <person name="Fiebig A."/>
            <person name="Goeker M."/>
            <person name="Klenk H.-P.P."/>
        </authorList>
    </citation>
    <scope>NUCLEOTIDE SEQUENCE [LARGE SCALE GENOMIC DNA]</scope>
    <source>
        <strain evidence="2 3">DSM 19309</strain>
    </source>
</reference>
<dbReference type="Gene3D" id="2.60.120.1110">
    <property type="match status" value="1"/>
</dbReference>
<comment type="caution">
    <text evidence="2">The sequence shown here is derived from an EMBL/GenBank/DDBJ whole genome shotgun (WGS) entry which is preliminary data.</text>
</comment>
<proteinExistence type="predicted"/>
<dbReference type="OrthoDB" id="5464931at2"/>
<gene>
    <name evidence="2" type="ORF">Rumeso_04991</name>
</gene>
<dbReference type="STRING" id="442562.Rumeso_04991"/>
<dbReference type="Proteomes" id="UP000019666">
    <property type="component" value="Unassembled WGS sequence"/>
</dbReference>
<accession>A0A017HBB8</accession>
<evidence type="ECO:0000313" key="2">
    <source>
        <dbReference type="EMBL" id="EYD71590.1"/>
    </source>
</evidence>
<keyword evidence="1" id="KW-0732">Signal</keyword>
<feature type="chain" id="PRO_5001492660" evidence="1">
    <location>
        <begin position="24"/>
        <end position="126"/>
    </location>
</feature>
<dbReference type="RefSeq" id="WP_037284392.1">
    <property type="nucleotide sequence ID" value="NZ_KK088637.1"/>
</dbReference>
<protein>
    <submittedName>
        <fullName evidence="2">Uncharacterized protein</fullName>
    </submittedName>
</protein>
<dbReference type="AlphaFoldDB" id="A0A017HBB8"/>
<name>A0A017HBB8_9RHOB</name>
<sequence length="126" mass="12653">MRDLSRNIKTALALAPAVLTATANGVAIDLKGANGVAFVVNTGALAGSAIFAAKVQESDDGSTFADVVDTTLVDSNAPATLAASSTYKLGYRGFKRYARVVLTYTSGTSLAAGASAVLNVGDLPVA</sequence>
<feature type="signal peptide" evidence="1">
    <location>
        <begin position="1"/>
        <end position="23"/>
    </location>
</feature>
<organism evidence="2 3">
    <name type="scientific">Rubellimicrobium mesophilum DSM 19309</name>
    <dbReference type="NCBI Taxonomy" id="442562"/>
    <lineage>
        <taxon>Bacteria</taxon>
        <taxon>Pseudomonadati</taxon>
        <taxon>Pseudomonadota</taxon>
        <taxon>Alphaproteobacteria</taxon>
        <taxon>Rhodobacterales</taxon>
        <taxon>Roseobacteraceae</taxon>
        <taxon>Rubellimicrobium</taxon>
    </lineage>
</organism>
<dbReference type="EMBL" id="AOSK01000136">
    <property type="protein sequence ID" value="EYD71590.1"/>
    <property type="molecule type" value="Genomic_DNA"/>
</dbReference>
<evidence type="ECO:0000256" key="1">
    <source>
        <dbReference type="SAM" id="SignalP"/>
    </source>
</evidence>
<evidence type="ECO:0000313" key="3">
    <source>
        <dbReference type="Proteomes" id="UP000019666"/>
    </source>
</evidence>